<dbReference type="EC" id="2.3.1.266" evidence="1"/>
<dbReference type="InterPro" id="IPR016181">
    <property type="entry name" value="Acyl_CoA_acyltransferase"/>
</dbReference>
<evidence type="ECO:0000313" key="3">
    <source>
        <dbReference type="EMBL" id="RII00652.1"/>
    </source>
</evidence>
<reference evidence="3 4" key="1">
    <citation type="submission" date="2018-08" db="EMBL/GenBank/DDBJ databases">
        <title>Draft genome of candidate division NPL-UPA2 bacterium Unc8 that adapted to ultra-basic serpentinizing groundwater.</title>
        <authorList>
            <person name="Ishii S."/>
            <person name="Suzuki S."/>
            <person name="Nealson K.H."/>
        </authorList>
    </citation>
    <scope>NUCLEOTIDE SEQUENCE [LARGE SCALE GENOMIC DNA]</scope>
    <source>
        <strain evidence="3">Unc8</strain>
    </source>
</reference>
<gene>
    <name evidence="3" type="primary">rimI</name>
    <name evidence="3" type="ORF">B9J77_01105</name>
</gene>
<organism evidence="3 4">
    <name type="scientific">candidate division NPL-UPA2 bacterium Unc8</name>
    <dbReference type="NCBI Taxonomy" id="1980939"/>
    <lineage>
        <taxon>Bacteria</taxon>
    </lineage>
</organism>
<comment type="caution">
    <text evidence="3">The sequence shown here is derived from an EMBL/GenBank/DDBJ whole genome shotgun (WGS) entry which is preliminary data.</text>
</comment>
<keyword evidence="1" id="KW-0963">Cytoplasm</keyword>
<comment type="catalytic activity">
    <reaction evidence="1">
        <text>N-terminal L-alanyl-[ribosomal protein bS18] + acetyl-CoA = N-terminal N(alpha)-acetyl-L-alanyl-[ribosomal protein bS18] + CoA + H(+)</text>
        <dbReference type="Rhea" id="RHEA:43756"/>
        <dbReference type="Rhea" id="RHEA-COMP:10676"/>
        <dbReference type="Rhea" id="RHEA-COMP:10677"/>
        <dbReference type="ChEBI" id="CHEBI:15378"/>
        <dbReference type="ChEBI" id="CHEBI:57287"/>
        <dbReference type="ChEBI" id="CHEBI:57288"/>
        <dbReference type="ChEBI" id="CHEBI:64718"/>
        <dbReference type="ChEBI" id="CHEBI:83683"/>
        <dbReference type="EC" id="2.3.1.266"/>
    </reaction>
</comment>
<comment type="subcellular location">
    <subcellularLocation>
        <location evidence="1">Cytoplasm</location>
    </subcellularLocation>
</comment>
<dbReference type="InterPro" id="IPR050276">
    <property type="entry name" value="MshD_Acetyltransferase"/>
</dbReference>
<dbReference type="Proteomes" id="UP000266287">
    <property type="component" value="Unassembled WGS sequence"/>
</dbReference>
<name>A0A399FZF9_UNCN2</name>
<dbReference type="Pfam" id="PF00583">
    <property type="entry name" value="Acetyltransf_1"/>
    <property type="match status" value="1"/>
</dbReference>
<dbReference type="PANTHER" id="PTHR43617">
    <property type="entry name" value="L-AMINO ACID N-ACETYLTRANSFERASE"/>
    <property type="match status" value="1"/>
</dbReference>
<dbReference type="CDD" id="cd04301">
    <property type="entry name" value="NAT_SF"/>
    <property type="match status" value="1"/>
</dbReference>
<dbReference type="SUPFAM" id="SSF55729">
    <property type="entry name" value="Acyl-CoA N-acyltransferases (Nat)"/>
    <property type="match status" value="1"/>
</dbReference>
<accession>A0A399FZF9</accession>
<evidence type="ECO:0000313" key="4">
    <source>
        <dbReference type="Proteomes" id="UP000266287"/>
    </source>
</evidence>
<keyword evidence="3" id="KW-0808">Transferase</keyword>
<dbReference type="PANTHER" id="PTHR43617:SF20">
    <property type="entry name" value="N-ALPHA-ACETYLTRANSFERASE RIMI"/>
    <property type="match status" value="1"/>
</dbReference>
<evidence type="ECO:0000259" key="2">
    <source>
        <dbReference type="PROSITE" id="PS51186"/>
    </source>
</evidence>
<dbReference type="GO" id="GO:0008999">
    <property type="term" value="F:protein-N-terminal-alanine acetyltransferase activity"/>
    <property type="evidence" value="ECO:0007669"/>
    <property type="project" value="UniProtKB-EC"/>
</dbReference>
<comment type="similarity">
    <text evidence="1">Belongs to the acetyltransferase family. RimI subfamily.</text>
</comment>
<proteinExistence type="inferred from homology"/>
<sequence length="146" mass="16648">MTEKDVGEALAIERDVFPSPWTRGMFLQELSNEDSYFIVVREKEKLIGYGGFFMIGEVARLENLAVHPDFRRRGVATKLLRELLATVKANGGDETTLEVRSGNQEAQNLYRKFGFLISGKRPEFYGDNREDALIMSKKIVERVAKD</sequence>
<comment type="function">
    <text evidence="1">Acetylates the N-terminal alanine of ribosomal protein bS18.</text>
</comment>
<dbReference type="InterPro" id="IPR000182">
    <property type="entry name" value="GNAT_dom"/>
</dbReference>
<protein>
    <recommendedName>
        <fullName evidence="1">[Ribosomal protein bS18]-alanine N-acetyltransferase</fullName>
        <ecNumber evidence="1">2.3.1.266</ecNumber>
    </recommendedName>
</protein>
<evidence type="ECO:0000256" key="1">
    <source>
        <dbReference type="RuleBase" id="RU363094"/>
    </source>
</evidence>
<dbReference type="NCBIfam" id="TIGR01575">
    <property type="entry name" value="rimI"/>
    <property type="match status" value="1"/>
</dbReference>
<dbReference type="PROSITE" id="PS51186">
    <property type="entry name" value="GNAT"/>
    <property type="match status" value="1"/>
</dbReference>
<dbReference type="GO" id="GO:0005737">
    <property type="term" value="C:cytoplasm"/>
    <property type="evidence" value="ECO:0007669"/>
    <property type="project" value="UniProtKB-SubCell"/>
</dbReference>
<dbReference type="Gene3D" id="3.40.630.30">
    <property type="match status" value="1"/>
</dbReference>
<dbReference type="EMBL" id="NDHY01000002">
    <property type="protein sequence ID" value="RII00652.1"/>
    <property type="molecule type" value="Genomic_DNA"/>
</dbReference>
<dbReference type="AlphaFoldDB" id="A0A399FZF9"/>
<feature type="domain" description="N-acetyltransferase" evidence="2">
    <location>
        <begin position="1"/>
        <end position="140"/>
    </location>
</feature>
<dbReference type="InterPro" id="IPR006464">
    <property type="entry name" value="AcTrfase_RimI/Ard1"/>
</dbReference>